<sequence length="74" mass="8640">MPMYCFTCDTDQPHRELNRAEQSWLEERLGRAAVREFRMCEAVLDTESGKQCRNLRTGGNKKPFARPIRVPVLE</sequence>
<name>A0ABU2TX22_9ACTN</name>
<accession>A0ABU2TX22</accession>
<comment type="caution">
    <text evidence="1">The sequence shown here is derived from an EMBL/GenBank/DDBJ whole genome shotgun (WGS) entry which is preliminary data.</text>
</comment>
<dbReference type="RefSeq" id="WP_311696989.1">
    <property type="nucleotide sequence ID" value="NZ_JAVREY010000025.1"/>
</dbReference>
<protein>
    <recommendedName>
        <fullName evidence="3">Regulatory protein FmdB Zinc ribbon domain-containing protein</fullName>
    </recommendedName>
</protein>
<keyword evidence="2" id="KW-1185">Reference proteome</keyword>
<gene>
    <name evidence="1" type="ORF">RM764_21365</name>
</gene>
<reference evidence="2" key="1">
    <citation type="submission" date="2023-07" db="EMBL/GenBank/DDBJ databases">
        <title>30 novel species of actinomycetes from the DSMZ collection.</title>
        <authorList>
            <person name="Nouioui I."/>
        </authorList>
    </citation>
    <scope>NUCLEOTIDE SEQUENCE [LARGE SCALE GENOMIC DNA]</scope>
    <source>
        <strain evidence="2">DSM 41699</strain>
    </source>
</reference>
<organism evidence="1 2">
    <name type="scientific">Streptomyces gibsoniae</name>
    <dbReference type="NCBI Taxonomy" id="3075529"/>
    <lineage>
        <taxon>Bacteria</taxon>
        <taxon>Bacillati</taxon>
        <taxon>Actinomycetota</taxon>
        <taxon>Actinomycetes</taxon>
        <taxon>Kitasatosporales</taxon>
        <taxon>Streptomycetaceae</taxon>
        <taxon>Streptomyces</taxon>
    </lineage>
</organism>
<evidence type="ECO:0000313" key="1">
    <source>
        <dbReference type="EMBL" id="MDT0465518.1"/>
    </source>
</evidence>
<dbReference type="Proteomes" id="UP001183809">
    <property type="component" value="Unassembled WGS sequence"/>
</dbReference>
<proteinExistence type="predicted"/>
<evidence type="ECO:0008006" key="3">
    <source>
        <dbReference type="Google" id="ProtNLM"/>
    </source>
</evidence>
<evidence type="ECO:0000313" key="2">
    <source>
        <dbReference type="Proteomes" id="UP001183809"/>
    </source>
</evidence>
<dbReference type="EMBL" id="JAVREY010000025">
    <property type="protein sequence ID" value="MDT0465518.1"/>
    <property type="molecule type" value="Genomic_DNA"/>
</dbReference>